<gene>
    <name evidence="3" type="ORF">FJZ47_24510</name>
</gene>
<proteinExistence type="predicted"/>
<keyword evidence="1" id="KW-0408">Iron</keyword>
<comment type="caution">
    <text evidence="3">The sequence shown here is derived from an EMBL/GenBank/DDBJ whole genome shotgun (WGS) entry which is preliminary data.</text>
</comment>
<dbReference type="SUPFAM" id="SSF50692">
    <property type="entry name" value="ADC-like"/>
    <property type="match status" value="1"/>
</dbReference>
<dbReference type="EMBL" id="VGLS01001118">
    <property type="protein sequence ID" value="MBM3226941.1"/>
    <property type="molecule type" value="Genomic_DNA"/>
</dbReference>
<dbReference type="InterPro" id="IPR050612">
    <property type="entry name" value="Prok_Mopterin_Oxidored"/>
</dbReference>
<name>A0A937W4W7_UNCTE</name>
<evidence type="ECO:0000256" key="1">
    <source>
        <dbReference type="ARBA" id="ARBA00023004"/>
    </source>
</evidence>
<evidence type="ECO:0008006" key="5">
    <source>
        <dbReference type="Google" id="ProtNLM"/>
    </source>
</evidence>
<organism evidence="3 4">
    <name type="scientific">Tectimicrobiota bacterium</name>
    <dbReference type="NCBI Taxonomy" id="2528274"/>
    <lineage>
        <taxon>Bacteria</taxon>
        <taxon>Pseudomonadati</taxon>
        <taxon>Nitrospinota/Tectimicrobiota group</taxon>
        <taxon>Candidatus Tectimicrobiota</taxon>
    </lineage>
</organism>
<dbReference type="Gene3D" id="3.40.50.12440">
    <property type="match status" value="2"/>
</dbReference>
<evidence type="ECO:0000313" key="3">
    <source>
        <dbReference type="EMBL" id="MBM3226941.1"/>
    </source>
</evidence>
<keyword evidence="2" id="KW-0479">Metal-binding</keyword>
<dbReference type="PANTHER" id="PTHR43742">
    <property type="entry name" value="TRIMETHYLAMINE-N-OXIDE REDUCTASE"/>
    <property type="match status" value="1"/>
</dbReference>
<dbReference type="InterPro" id="IPR009010">
    <property type="entry name" value="Asp_de-COase-like_dom_sf"/>
</dbReference>
<dbReference type="AlphaFoldDB" id="A0A937W4W7"/>
<reference evidence="3" key="1">
    <citation type="submission" date="2019-03" db="EMBL/GenBank/DDBJ databases">
        <title>Lake Tanganyika Metagenome-Assembled Genomes (MAGs).</title>
        <authorList>
            <person name="Tran P."/>
        </authorList>
    </citation>
    <scope>NUCLEOTIDE SEQUENCE</scope>
    <source>
        <strain evidence="3">K_DeepCast_65m_m2_066</strain>
    </source>
</reference>
<dbReference type="Gene3D" id="2.40.40.20">
    <property type="match status" value="1"/>
</dbReference>
<sequence length="563" mass="63828">MQTDFQPYVVWDQKSQKLVPVTRDAWGEHFAALGVMPELRAARTITLRDGKEVQVRTVFSLTEEYVNANFTPSQTAAITGAPAQAIVSLAERIAKNREKTLFVMGMGPNQFFNADLKDRAVFLVAALTRNVGFPGGNVGSYAGNYRMALFSGAPSFGVEDPFNVQTQPGGAITVKKFSSYESLHYYNYGERPLRVGNTLFTGKGHLPVPTKAMWLNNSNSVIGNVKWLYDVVNNTLPRIEFIAFSDWWWTGSCEHADLVFAVDSWAEFKHLDMTASCTNPFVQVYPTTPLPRIFDTRSDIEVIAQVAKTLGDRLQEPRMAAMWQFVFDNNVEAYLQRIIDNTPGLKGYQIADLATRAQEGIPALVNNRTYPRLSSYEEARQEKPWHTKSGRLEFYRPEPEFIDSGENLVVYREPIDSTPYEPNVIVAAPHPVIKPKTPRDYALDPNDLATEVRQVRHRILTSAELLNTVHPLRHKRFTHIYHTPKYRHGAHTMPVDTDLTSVWFGPFGDVYRHDKRMPAVTEGYVDINPLDAKALGVNDGDYVWIDADPEDRPYRHWQGDTRL</sequence>
<dbReference type="Proteomes" id="UP000712673">
    <property type="component" value="Unassembled WGS sequence"/>
</dbReference>
<evidence type="ECO:0000313" key="4">
    <source>
        <dbReference type="Proteomes" id="UP000712673"/>
    </source>
</evidence>
<protein>
    <recommendedName>
        <fullName evidence="5">Molybdopterin oxidoreductase</fullName>
    </recommendedName>
</protein>
<dbReference type="GO" id="GO:0051536">
    <property type="term" value="F:iron-sulfur cluster binding"/>
    <property type="evidence" value="ECO:0007669"/>
    <property type="project" value="UniProtKB-KW"/>
</dbReference>
<accession>A0A937W4W7</accession>
<evidence type="ECO:0000256" key="2">
    <source>
        <dbReference type="ARBA" id="ARBA00023014"/>
    </source>
</evidence>
<dbReference type="PANTHER" id="PTHR43742:SF6">
    <property type="entry name" value="OXIDOREDUCTASE YYAE-RELATED"/>
    <property type="match status" value="1"/>
</dbReference>
<dbReference type="SUPFAM" id="SSF53706">
    <property type="entry name" value="Formate dehydrogenase/DMSO reductase, domains 1-3"/>
    <property type="match status" value="1"/>
</dbReference>
<keyword evidence="2" id="KW-0411">Iron-sulfur</keyword>
<dbReference type="Gene3D" id="3.40.50.740">
    <property type="match status" value="1"/>
</dbReference>